<dbReference type="NCBIfam" id="TIGR00254">
    <property type="entry name" value="GGDEF"/>
    <property type="match status" value="1"/>
</dbReference>
<dbReference type="SUPFAM" id="SSF141868">
    <property type="entry name" value="EAL domain-like"/>
    <property type="match status" value="1"/>
</dbReference>
<dbReference type="InterPro" id="IPR000014">
    <property type="entry name" value="PAS"/>
</dbReference>
<dbReference type="Pfam" id="PF08447">
    <property type="entry name" value="PAS_3"/>
    <property type="match status" value="1"/>
</dbReference>
<dbReference type="PROSITE" id="PS50883">
    <property type="entry name" value="EAL"/>
    <property type="match status" value="1"/>
</dbReference>
<dbReference type="Pfam" id="PF00990">
    <property type="entry name" value="GGDEF"/>
    <property type="match status" value="1"/>
</dbReference>
<dbReference type="InterPro" id="IPR001633">
    <property type="entry name" value="EAL_dom"/>
</dbReference>
<evidence type="ECO:0000313" key="6">
    <source>
        <dbReference type="Proteomes" id="UP001164935"/>
    </source>
</evidence>
<dbReference type="Gene3D" id="3.20.20.450">
    <property type="entry name" value="EAL domain"/>
    <property type="match status" value="1"/>
</dbReference>
<dbReference type="InterPro" id="IPR000700">
    <property type="entry name" value="PAS-assoc_C"/>
</dbReference>
<dbReference type="Gene3D" id="3.30.450.40">
    <property type="match status" value="2"/>
</dbReference>
<dbReference type="RefSeq" id="WP_264018010.1">
    <property type="nucleotide sequence ID" value="NZ_CP096973.1"/>
</dbReference>
<dbReference type="NCBIfam" id="TIGR00229">
    <property type="entry name" value="sensory_box"/>
    <property type="match status" value="1"/>
</dbReference>
<evidence type="ECO:0000313" key="5">
    <source>
        <dbReference type="EMBL" id="UYO73980.1"/>
    </source>
</evidence>
<evidence type="ECO:0000259" key="3">
    <source>
        <dbReference type="PROSITE" id="PS50883"/>
    </source>
</evidence>
<dbReference type="InterPro" id="IPR043128">
    <property type="entry name" value="Rev_trsase/Diguanyl_cyclase"/>
</dbReference>
<dbReference type="InterPro" id="IPR003018">
    <property type="entry name" value="GAF"/>
</dbReference>
<dbReference type="PROSITE" id="PS50112">
    <property type="entry name" value="PAS"/>
    <property type="match status" value="1"/>
</dbReference>
<dbReference type="Pfam" id="PF13426">
    <property type="entry name" value="PAS_9"/>
    <property type="match status" value="1"/>
</dbReference>
<dbReference type="Gene3D" id="3.30.70.270">
    <property type="match status" value="1"/>
</dbReference>
<dbReference type="InterPro" id="IPR001610">
    <property type="entry name" value="PAC"/>
</dbReference>
<dbReference type="Proteomes" id="UP001164935">
    <property type="component" value="Chromosome"/>
</dbReference>
<dbReference type="InterPro" id="IPR035919">
    <property type="entry name" value="EAL_sf"/>
</dbReference>
<dbReference type="InterPro" id="IPR013655">
    <property type="entry name" value="PAS_fold_3"/>
</dbReference>
<dbReference type="InterPro" id="IPR029787">
    <property type="entry name" value="Nucleotide_cyclase"/>
</dbReference>
<dbReference type="InterPro" id="IPR052155">
    <property type="entry name" value="Biofilm_reg_signaling"/>
</dbReference>
<dbReference type="InterPro" id="IPR029016">
    <property type="entry name" value="GAF-like_dom_sf"/>
</dbReference>
<dbReference type="InterPro" id="IPR000160">
    <property type="entry name" value="GGDEF_dom"/>
</dbReference>
<dbReference type="KEGG" id="hqn:M0220_14025"/>
<dbReference type="SMART" id="SM00052">
    <property type="entry name" value="EAL"/>
    <property type="match status" value="1"/>
</dbReference>
<feature type="domain" description="PAC" evidence="2">
    <location>
        <begin position="238"/>
        <end position="290"/>
    </location>
</feature>
<feature type="domain" description="PAS" evidence="1">
    <location>
        <begin position="473"/>
        <end position="517"/>
    </location>
</feature>
<dbReference type="SMART" id="SM00086">
    <property type="entry name" value="PAC"/>
    <property type="match status" value="2"/>
</dbReference>
<protein>
    <submittedName>
        <fullName evidence="5">EAL domain-containing protein</fullName>
    </submittedName>
</protein>
<dbReference type="SUPFAM" id="SSF55781">
    <property type="entry name" value="GAF domain-like"/>
    <property type="match status" value="2"/>
</dbReference>
<dbReference type="InterPro" id="IPR035965">
    <property type="entry name" value="PAS-like_dom_sf"/>
</dbReference>
<reference evidence="5" key="1">
    <citation type="submission" date="2022-05" db="EMBL/GenBank/DDBJ databases">
        <title>Complete sequence of a novel PHA-producing Halomonas strain.</title>
        <authorList>
            <person name="Zheng Z."/>
        </authorList>
    </citation>
    <scope>NUCLEOTIDE SEQUENCE</scope>
    <source>
        <strain evidence="5">ZZQ-149</strain>
    </source>
</reference>
<dbReference type="SMART" id="SM00091">
    <property type="entry name" value="PAS"/>
    <property type="match status" value="2"/>
</dbReference>
<dbReference type="CDD" id="cd01948">
    <property type="entry name" value="EAL"/>
    <property type="match status" value="1"/>
</dbReference>
<feature type="domain" description="GGDEF" evidence="4">
    <location>
        <begin position="629"/>
        <end position="761"/>
    </location>
</feature>
<proteinExistence type="predicted"/>
<dbReference type="Pfam" id="PF01590">
    <property type="entry name" value="GAF"/>
    <property type="match status" value="1"/>
</dbReference>
<dbReference type="PANTHER" id="PTHR44757">
    <property type="entry name" value="DIGUANYLATE CYCLASE DGCP"/>
    <property type="match status" value="1"/>
</dbReference>
<dbReference type="SMART" id="SM00065">
    <property type="entry name" value="GAF"/>
    <property type="match status" value="2"/>
</dbReference>
<dbReference type="EMBL" id="CP096973">
    <property type="protein sequence ID" value="UYO73980.1"/>
    <property type="molecule type" value="Genomic_DNA"/>
</dbReference>
<dbReference type="PROSITE" id="PS50887">
    <property type="entry name" value="GGDEF"/>
    <property type="match status" value="1"/>
</dbReference>
<dbReference type="SUPFAM" id="SSF55785">
    <property type="entry name" value="PYP-like sensor domain (PAS domain)"/>
    <property type="match status" value="2"/>
</dbReference>
<organism evidence="5 6">
    <name type="scientific">Halomonas qinghailakensis</name>
    <dbReference type="NCBI Taxonomy" id="2937790"/>
    <lineage>
        <taxon>Bacteria</taxon>
        <taxon>Pseudomonadati</taxon>
        <taxon>Pseudomonadota</taxon>
        <taxon>Gammaproteobacteria</taxon>
        <taxon>Oceanospirillales</taxon>
        <taxon>Halomonadaceae</taxon>
        <taxon>Halomonas</taxon>
    </lineage>
</organism>
<feature type="domain" description="EAL" evidence="3">
    <location>
        <begin position="770"/>
        <end position="1024"/>
    </location>
</feature>
<dbReference type="Pfam" id="PF00563">
    <property type="entry name" value="EAL"/>
    <property type="match status" value="1"/>
</dbReference>
<gene>
    <name evidence="5" type="ORF">M0220_14025</name>
</gene>
<keyword evidence="6" id="KW-1185">Reference proteome</keyword>
<dbReference type="PANTHER" id="PTHR44757:SF2">
    <property type="entry name" value="BIOFILM ARCHITECTURE MAINTENANCE PROTEIN MBAA"/>
    <property type="match status" value="1"/>
</dbReference>
<dbReference type="Pfam" id="PF13185">
    <property type="entry name" value="GAF_2"/>
    <property type="match status" value="1"/>
</dbReference>
<evidence type="ECO:0000259" key="4">
    <source>
        <dbReference type="PROSITE" id="PS50887"/>
    </source>
</evidence>
<dbReference type="Gene3D" id="3.30.450.20">
    <property type="entry name" value="PAS domain"/>
    <property type="match status" value="2"/>
</dbReference>
<accession>A0AA46TP61</accession>
<dbReference type="SUPFAM" id="SSF55073">
    <property type="entry name" value="Nucleotide cyclase"/>
    <property type="match status" value="1"/>
</dbReference>
<feature type="domain" description="PAC" evidence="2">
    <location>
        <begin position="544"/>
        <end position="598"/>
    </location>
</feature>
<dbReference type="PROSITE" id="PS50113">
    <property type="entry name" value="PAC"/>
    <property type="match status" value="2"/>
</dbReference>
<evidence type="ECO:0000259" key="1">
    <source>
        <dbReference type="PROSITE" id="PS50112"/>
    </source>
</evidence>
<dbReference type="AlphaFoldDB" id="A0AA46TP61"/>
<sequence length="1030" mass="115495">MKIHPPPTPHDEPERLKALWHCTMNDRHQDTMLERITSMVANLYDAPYVLVSFVDEECQWFKSHHGLTFKETPRDISFCAHALCGEGIFEITDATQDTRFVDNPLVTGPPHIRYYLGAPLVSREGYSLGTLCILDKKTRVFSQAQRTHLATLADLVIQRLELHRLHCQERIVTTSGLGLWELDIASGATWWNDVVYTLYGVAPDYSHDKANGISVYTAEDQRQLETSLAKAANQQVPFDLELRLAHKDKGLPTWVRVTGVPVTVGKETTQIAGTIQDITPLKKNERRLDRQQRLERLITHLQTSFIAEHDLSQAFSDALAELVALTESDSGFIGEVLYDDKNTPFLKTHAITDVSWDHASRRLFEKASQGGIVFSKQASLFGHVLQTGEMLIANAPDQDPRRGGLPKGHPPLNAFIGIPVTDNGTLIAMIGLANRPGGYQACLMEELASFLRNLGQLISSLRLRVQHDEAHKRLELSARIFSDSQNAIMITDQDNRIVDVNRAFELMTGYTRGDVLNHQPSFLSSGCHTQAFYQDMWQSLLNNGSWRGELINRRKNGELLYESLSLSLIRNAQGDITHHVAIFSDMTRLKKHAEELHRASHFDKLTLLPNRHQMLNKIREAIAHVNDGNTLAIGVLDLDDFKKINQQFGYKAADNVLISVAQQLRDRVGPQGVVARLGGDEFALLLHDMNGKPEQLRAITKSFVLEQPNGFESSPVAVNVSLGITLFPLDDADPDTLLRHADQAMYQAKLQGGNTFAFFDPGHEKKLKAQQTVRNEISQALNTGQFELYFQPQIDARSLKLLGVEALIRWNHPKRGLVMPDQFLPLISGTDTELALDAWVMEGSLTQLSAWQKERLDIDVSINLTPQSLVHEQFIDTLRDTLSRHPDVSPHSICIEVLESAALDDLPSATQILNRCRETGCKVALDDFGTGYSSLSYLRNLPVDLVKIDKSFVMGMLKRPEDLAIVESITYLAKRFNKQVVAEGAESDAHIETLQRMGCDFVQGYGVARPMPASQLLSWSKREALEKKDH</sequence>
<name>A0AA46TP61_9GAMM</name>
<evidence type="ECO:0000259" key="2">
    <source>
        <dbReference type="PROSITE" id="PS50113"/>
    </source>
</evidence>
<dbReference type="CDD" id="cd00130">
    <property type="entry name" value="PAS"/>
    <property type="match status" value="2"/>
</dbReference>
<dbReference type="SMART" id="SM00267">
    <property type="entry name" value="GGDEF"/>
    <property type="match status" value="1"/>
</dbReference>
<dbReference type="CDD" id="cd01949">
    <property type="entry name" value="GGDEF"/>
    <property type="match status" value="1"/>
</dbReference>